<dbReference type="EMBL" id="JAYMYR010000003">
    <property type="protein sequence ID" value="KAK7373489.1"/>
    <property type="molecule type" value="Genomic_DNA"/>
</dbReference>
<dbReference type="Proteomes" id="UP001374584">
    <property type="component" value="Unassembled WGS sequence"/>
</dbReference>
<comment type="caution">
    <text evidence="2">The sequence shown here is derived from an EMBL/GenBank/DDBJ whole genome shotgun (WGS) entry which is preliminary data.</text>
</comment>
<sequence>MYLTKSASEAFLKTSFFVFVTTLSLTTLSLLFSLFPNRSFPSSIHRSQIHTPLPRTIHRIITTQREKGKHKETLIAHSSGEIEEENFYLFLSFFVFL</sequence>
<gene>
    <name evidence="2" type="ORF">VNO80_06899</name>
</gene>
<dbReference type="AlphaFoldDB" id="A0AAN9RJ45"/>
<evidence type="ECO:0008006" key="4">
    <source>
        <dbReference type="Google" id="ProtNLM"/>
    </source>
</evidence>
<evidence type="ECO:0000313" key="3">
    <source>
        <dbReference type="Proteomes" id="UP001374584"/>
    </source>
</evidence>
<proteinExistence type="predicted"/>
<keyword evidence="1" id="KW-0472">Membrane</keyword>
<evidence type="ECO:0000313" key="2">
    <source>
        <dbReference type="EMBL" id="KAK7373489.1"/>
    </source>
</evidence>
<name>A0AAN9RJ45_PHACN</name>
<keyword evidence="1" id="KW-1133">Transmembrane helix</keyword>
<accession>A0AAN9RJ45</accession>
<organism evidence="2 3">
    <name type="scientific">Phaseolus coccineus</name>
    <name type="common">Scarlet runner bean</name>
    <name type="synonym">Phaseolus multiflorus</name>
    <dbReference type="NCBI Taxonomy" id="3886"/>
    <lineage>
        <taxon>Eukaryota</taxon>
        <taxon>Viridiplantae</taxon>
        <taxon>Streptophyta</taxon>
        <taxon>Embryophyta</taxon>
        <taxon>Tracheophyta</taxon>
        <taxon>Spermatophyta</taxon>
        <taxon>Magnoliopsida</taxon>
        <taxon>eudicotyledons</taxon>
        <taxon>Gunneridae</taxon>
        <taxon>Pentapetalae</taxon>
        <taxon>rosids</taxon>
        <taxon>fabids</taxon>
        <taxon>Fabales</taxon>
        <taxon>Fabaceae</taxon>
        <taxon>Papilionoideae</taxon>
        <taxon>50 kb inversion clade</taxon>
        <taxon>NPAAA clade</taxon>
        <taxon>indigoferoid/millettioid clade</taxon>
        <taxon>Phaseoleae</taxon>
        <taxon>Phaseolus</taxon>
    </lineage>
</organism>
<protein>
    <recommendedName>
        <fullName evidence="4">Transmembrane protein</fullName>
    </recommendedName>
</protein>
<evidence type="ECO:0000256" key="1">
    <source>
        <dbReference type="SAM" id="Phobius"/>
    </source>
</evidence>
<feature type="transmembrane region" description="Helical" evidence="1">
    <location>
        <begin position="16"/>
        <end position="35"/>
    </location>
</feature>
<reference evidence="2 3" key="1">
    <citation type="submission" date="2024-01" db="EMBL/GenBank/DDBJ databases">
        <title>The genomes of 5 underutilized Papilionoideae crops provide insights into root nodulation and disease resistanc.</title>
        <authorList>
            <person name="Jiang F."/>
        </authorList>
    </citation>
    <scope>NUCLEOTIDE SEQUENCE [LARGE SCALE GENOMIC DNA]</scope>
    <source>
        <strain evidence="2">JINMINGXINNONG_FW02</strain>
        <tissue evidence="2">Leaves</tissue>
    </source>
</reference>
<keyword evidence="1" id="KW-0812">Transmembrane</keyword>
<keyword evidence="3" id="KW-1185">Reference proteome</keyword>